<keyword evidence="4" id="KW-1185">Reference proteome</keyword>
<evidence type="ECO:0000313" key="3">
    <source>
        <dbReference type="EMBL" id="CAH0605449.1"/>
    </source>
</evidence>
<dbReference type="OrthoDB" id="7476468at2759"/>
<dbReference type="AlphaFoldDB" id="A0A9P0C1R2"/>
<accession>A0A9P0C1R2</accession>
<evidence type="ECO:0000313" key="4">
    <source>
        <dbReference type="Proteomes" id="UP001154114"/>
    </source>
</evidence>
<feature type="transmembrane region" description="Helical" evidence="1">
    <location>
        <begin position="632"/>
        <end position="651"/>
    </location>
</feature>
<name>A0A9P0C1R2_CHRIL</name>
<organism evidence="3 4">
    <name type="scientific">Chrysodeixis includens</name>
    <name type="common">Soybean looper</name>
    <name type="synonym">Pseudoplusia includens</name>
    <dbReference type="NCBI Taxonomy" id="689277"/>
    <lineage>
        <taxon>Eukaryota</taxon>
        <taxon>Metazoa</taxon>
        <taxon>Ecdysozoa</taxon>
        <taxon>Arthropoda</taxon>
        <taxon>Hexapoda</taxon>
        <taxon>Insecta</taxon>
        <taxon>Pterygota</taxon>
        <taxon>Neoptera</taxon>
        <taxon>Endopterygota</taxon>
        <taxon>Lepidoptera</taxon>
        <taxon>Glossata</taxon>
        <taxon>Ditrysia</taxon>
        <taxon>Noctuoidea</taxon>
        <taxon>Noctuidae</taxon>
        <taxon>Plusiinae</taxon>
        <taxon>Chrysodeixis</taxon>
    </lineage>
</organism>
<keyword evidence="1" id="KW-0472">Membrane</keyword>
<evidence type="ECO:0000256" key="1">
    <source>
        <dbReference type="SAM" id="Phobius"/>
    </source>
</evidence>
<feature type="signal peptide" evidence="2">
    <location>
        <begin position="1"/>
        <end position="23"/>
    </location>
</feature>
<dbReference type="EMBL" id="LR824009">
    <property type="protein sequence ID" value="CAH0605449.1"/>
    <property type="molecule type" value="Genomic_DNA"/>
</dbReference>
<keyword evidence="1" id="KW-1133">Transmembrane helix</keyword>
<reference evidence="3" key="1">
    <citation type="submission" date="2021-12" db="EMBL/GenBank/DDBJ databases">
        <authorList>
            <person name="King R."/>
        </authorList>
    </citation>
    <scope>NUCLEOTIDE SEQUENCE</scope>
</reference>
<feature type="chain" id="PRO_5040162935" evidence="2">
    <location>
        <begin position="24"/>
        <end position="676"/>
    </location>
</feature>
<proteinExistence type="predicted"/>
<keyword evidence="1" id="KW-0812">Transmembrane</keyword>
<gene>
    <name evidence="3" type="ORF">CINC_LOCUS11428</name>
</gene>
<protein>
    <submittedName>
        <fullName evidence="3">Uncharacterized protein</fullName>
    </submittedName>
</protein>
<keyword evidence="2" id="KW-0732">Signal</keyword>
<dbReference type="Proteomes" id="UP001154114">
    <property type="component" value="Chromosome 6"/>
</dbReference>
<sequence>MLMMRIHGVLYLIILFVFDSCDCKCDEYIIVLKETTCVGKKNFQPMKLIDVNLNDLTYPYNSTGIHDELDSFKNCILEVECDSFDTNTCIHHEPEHEEADDKSPYDLNIVYINDQNDLDVHNNVTADNMFMVVCDYAEDACDNTDLDIVNSTKYSDFTKDGTLNETMKDLVITLKRDEGSEIQPIFTGFSSKTSKTGSKKNTFLDVNLVCNYTENTHCERTHSATNSSTEILTVHNKTINVYLKSDYIKNNTQIKYTGCKKQAGDTKDTFNIECDATNFTYINQHILFTLPNNTEHESLNLHCQITEANLSTEASRSKAIAENGYNLVHFDRCYSNQNVSNTTDFEKQSNITLFLKRIIFTDNTTVIDYNTTKSPDTLDPDGISNAEEEHWFKMHITTDKNNNCSHNQLLNISEGKVIDKGLHFLNNSIPKYDDVELKLVNCLNNKTTMNNNITGNGQQAKLVIIFNNETDVNKIYEEIEEPIKLDNIIIACNRPYHDEHTNETKDEMVFACNPVEVNYNITTKNNSSDIPPQIPKEETVHTNDEYQTIIDEVQLNKCSYNTSGKTNCTLHCDTENVEDCIKGVVNETNNETTEKNDFKNYNVSVVSNKTNDSNSNGNDELIIGDDNLFDRIGLILLVAIAAGGLLLAVTLRKCAKKGRYSPAPVREPQDLEDTAF</sequence>
<evidence type="ECO:0000256" key="2">
    <source>
        <dbReference type="SAM" id="SignalP"/>
    </source>
</evidence>